<feature type="region of interest" description="Disordered" evidence="1">
    <location>
        <begin position="108"/>
        <end position="127"/>
    </location>
</feature>
<accession>A0A3C1KR60</accession>
<evidence type="ECO:0000313" key="2">
    <source>
        <dbReference type="EMBL" id="HAN29199.1"/>
    </source>
</evidence>
<evidence type="ECO:0000256" key="1">
    <source>
        <dbReference type="SAM" id="MobiDB-lite"/>
    </source>
</evidence>
<evidence type="ECO:0000313" key="3">
    <source>
        <dbReference type="Proteomes" id="UP000259273"/>
    </source>
</evidence>
<name>A0A3C1KR60_9GAMM</name>
<feature type="non-terminal residue" evidence="2">
    <location>
        <position position="127"/>
    </location>
</feature>
<dbReference type="STRING" id="1121937.GCA_000423125_01263"/>
<dbReference type="Proteomes" id="UP000259273">
    <property type="component" value="Unassembled WGS sequence"/>
</dbReference>
<organism evidence="2 3">
    <name type="scientific">Haliea salexigens</name>
    <dbReference type="NCBI Taxonomy" id="287487"/>
    <lineage>
        <taxon>Bacteria</taxon>
        <taxon>Pseudomonadati</taxon>
        <taxon>Pseudomonadota</taxon>
        <taxon>Gammaproteobacteria</taxon>
        <taxon>Cellvibrionales</taxon>
        <taxon>Halieaceae</taxon>
        <taxon>Haliea</taxon>
    </lineage>
</organism>
<sequence length="127" mass="13340">MCALGGCTQWHYNLGETLPGAAASLATETGLDSREVLARLGPPLRVSAIPGGYVLGWESWQVTENVFGFSLGALGVDFLSIDVGRADTRNEALLLTFASDHRLTGGSWHGREDSVGGGRSVQPLVGL</sequence>
<dbReference type="EMBL" id="DMND01000215">
    <property type="protein sequence ID" value="HAN29199.1"/>
    <property type="molecule type" value="Genomic_DNA"/>
</dbReference>
<reference evidence="2 3" key="1">
    <citation type="journal article" date="2018" name="Nat. Biotechnol.">
        <title>A standardized bacterial taxonomy based on genome phylogeny substantially revises the tree of life.</title>
        <authorList>
            <person name="Parks D.H."/>
            <person name="Chuvochina M."/>
            <person name="Waite D.W."/>
            <person name="Rinke C."/>
            <person name="Skarshewski A."/>
            <person name="Chaumeil P.A."/>
            <person name="Hugenholtz P."/>
        </authorList>
    </citation>
    <scope>NUCLEOTIDE SEQUENCE [LARGE SCALE GENOMIC DNA]</scope>
    <source>
        <strain evidence="2">UBA9158</strain>
    </source>
</reference>
<dbReference type="AlphaFoldDB" id="A0A3C1KR60"/>
<protein>
    <submittedName>
        <fullName evidence="2">Uncharacterized protein</fullName>
    </submittedName>
</protein>
<gene>
    <name evidence="2" type="ORF">DCP75_16060</name>
</gene>
<comment type="caution">
    <text evidence="2">The sequence shown here is derived from an EMBL/GenBank/DDBJ whole genome shotgun (WGS) entry which is preliminary data.</text>
</comment>
<proteinExistence type="predicted"/>